<dbReference type="RefSeq" id="WP_332617144.1">
    <property type="nucleotide sequence ID" value="NZ_JAXGFP010000005.1"/>
</dbReference>
<evidence type="ECO:0000313" key="4">
    <source>
        <dbReference type="Proteomes" id="UP001355056"/>
    </source>
</evidence>
<name>A0ABU7Z051_9GAMM</name>
<organism evidence="3 4">
    <name type="scientific">Novilysobacter erysipheiresistens</name>
    <dbReference type="NCBI Taxonomy" id="1749332"/>
    <lineage>
        <taxon>Bacteria</taxon>
        <taxon>Pseudomonadati</taxon>
        <taxon>Pseudomonadota</taxon>
        <taxon>Gammaproteobacteria</taxon>
        <taxon>Lysobacterales</taxon>
        <taxon>Lysobacteraceae</taxon>
        <taxon>Novilysobacter</taxon>
    </lineage>
</organism>
<dbReference type="Proteomes" id="UP001355056">
    <property type="component" value="Unassembled WGS sequence"/>
</dbReference>
<feature type="compositionally biased region" description="Low complexity" evidence="1">
    <location>
        <begin position="38"/>
        <end position="74"/>
    </location>
</feature>
<keyword evidence="2" id="KW-0732">Signal</keyword>
<feature type="chain" id="PRO_5045530645" description="Lipoprotein" evidence="2">
    <location>
        <begin position="22"/>
        <end position="119"/>
    </location>
</feature>
<gene>
    <name evidence="3" type="ORF">SNE34_11005</name>
</gene>
<feature type="region of interest" description="Disordered" evidence="1">
    <location>
        <begin position="24"/>
        <end position="119"/>
    </location>
</feature>
<evidence type="ECO:0000313" key="3">
    <source>
        <dbReference type="EMBL" id="MEG3184537.1"/>
    </source>
</evidence>
<comment type="caution">
    <text evidence="3">The sequence shown here is derived from an EMBL/GenBank/DDBJ whole genome shotgun (WGS) entry which is preliminary data.</text>
</comment>
<evidence type="ECO:0000256" key="2">
    <source>
        <dbReference type="SAM" id="SignalP"/>
    </source>
</evidence>
<feature type="signal peptide" evidence="2">
    <location>
        <begin position="1"/>
        <end position="21"/>
    </location>
</feature>
<dbReference type="PROSITE" id="PS51257">
    <property type="entry name" value="PROKAR_LIPOPROTEIN"/>
    <property type="match status" value="1"/>
</dbReference>
<accession>A0ABU7Z051</accession>
<evidence type="ECO:0008006" key="5">
    <source>
        <dbReference type="Google" id="ProtNLM"/>
    </source>
</evidence>
<keyword evidence="4" id="KW-1185">Reference proteome</keyword>
<evidence type="ECO:0000256" key="1">
    <source>
        <dbReference type="SAM" id="MobiDB-lite"/>
    </source>
</evidence>
<protein>
    <recommendedName>
        <fullName evidence="5">Lipoprotein</fullName>
    </recommendedName>
</protein>
<dbReference type="EMBL" id="JAXGFP010000005">
    <property type="protein sequence ID" value="MEG3184537.1"/>
    <property type="molecule type" value="Genomic_DNA"/>
</dbReference>
<reference evidence="3 4" key="1">
    <citation type="journal article" date="2016" name="Int. J. Syst. Evol. Microbiol.">
        <title>Lysobacter erysipheiresistens sp. nov., an antagonist of powdery mildew, isolated from tobacco-cultivated soil.</title>
        <authorList>
            <person name="Xie B."/>
            <person name="Li T."/>
            <person name="Lin X."/>
            <person name="Wang C.J."/>
            <person name="Chen Y.J."/>
            <person name="Liu W.J."/>
            <person name="Zhao Z.W."/>
        </authorList>
    </citation>
    <scope>NUCLEOTIDE SEQUENCE [LARGE SCALE GENOMIC DNA]</scope>
    <source>
        <strain evidence="3 4">RS-LYSO-3</strain>
    </source>
</reference>
<sequence>MTRFKLSTLSLALLGGLALTACDNTPDTAAVDTYEPDTTAATEPVEPIEETTPIAGADDPAATDPYATDDPATTMGDVNEYPMEEQDPTALPPEPDPMDPTLDDQQDLEEPVDEVEPQQ</sequence>
<feature type="compositionally biased region" description="Acidic residues" evidence="1">
    <location>
        <begin position="101"/>
        <end position="119"/>
    </location>
</feature>
<proteinExistence type="predicted"/>